<keyword evidence="1" id="KW-1133">Transmembrane helix</keyword>
<dbReference type="Proteomes" id="UP000704341">
    <property type="component" value="Unassembled WGS sequence"/>
</dbReference>
<organism evidence="2 3">
    <name type="scientific">Limosilactobacillus walteri</name>
    <dbReference type="NCBI Taxonomy" id="2268022"/>
    <lineage>
        <taxon>Bacteria</taxon>
        <taxon>Bacillati</taxon>
        <taxon>Bacillota</taxon>
        <taxon>Bacilli</taxon>
        <taxon>Lactobacillales</taxon>
        <taxon>Lactobacillaceae</taxon>
        <taxon>Limosilactobacillus</taxon>
    </lineage>
</organism>
<reference evidence="2 3" key="1">
    <citation type="submission" date="2018-07" db="EMBL/GenBank/DDBJ databases">
        <title>Phylogenomic Insights into understanding Host Adaptation of Lactobacillus reuteri by a novel species, Lactobacillus spp. M31.</title>
        <authorList>
            <person name="Sharma S."/>
            <person name="Patil P."/>
            <person name="Korpole S."/>
            <person name="Patil P.B."/>
        </authorList>
    </citation>
    <scope>NUCLEOTIDE SEQUENCE [LARGE SCALE GENOMIC DNA]</scope>
    <source>
        <strain evidence="2 3">M31</strain>
    </source>
</reference>
<feature type="transmembrane region" description="Helical" evidence="1">
    <location>
        <begin position="7"/>
        <end position="26"/>
    </location>
</feature>
<keyword evidence="3" id="KW-1185">Reference proteome</keyword>
<name>A0ABR8P6B2_9LACO</name>
<evidence type="ECO:0000313" key="2">
    <source>
        <dbReference type="EMBL" id="MBD5806262.1"/>
    </source>
</evidence>
<gene>
    <name evidence="2" type="ORF">DTK66_03890</name>
</gene>
<sequence length="193" mass="22430">MNKELKHMLIISIGLFFIFIFIFNIYTYCTGSFISQASKASQILSYNRLRSPNIHRASEKWTYPQIEKKQLELIALKRPQKILVVNTSNHRVIYAINARINLPTQQHPLRVLHARGQQIYHINGSRQATAKYWLGINNGYYIETPLTDMDNHRVSRNLQKVAPVENTIQVSKPDAKWLQGVPENTPLLIKEDY</sequence>
<keyword evidence="1" id="KW-0472">Membrane</keyword>
<dbReference type="RefSeq" id="WP_153931089.1">
    <property type="nucleotide sequence ID" value="NZ_QORN01000015.1"/>
</dbReference>
<comment type="caution">
    <text evidence="2">The sequence shown here is derived from an EMBL/GenBank/DDBJ whole genome shotgun (WGS) entry which is preliminary data.</text>
</comment>
<evidence type="ECO:0000313" key="3">
    <source>
        <dbReference type="Proteomes" id="UP000704341"/>
    </source>
</evidence>
<dbReference type="EMBL" id="QORN01000015">
    <property type="protein sequence ID" value="MBD5806262.1"/>
    <property type="molecule type" value="Genomic_DNA"/>
</dbReference>
<accession>A0ABR8P6B2</accession>
<protein>
    <recommendedName>
        <fullName evidence="4">L,D-transpeptidase</fullName>
    </recommendedName>
</protein>
<evidence type="ECO:0000256" key="1">
    <source>
        <dbReference type="SAM" id="Phobius"/>
    </source>
</evidence>
<evidence type="ECO:0008006" key="4">
    <source>
        <dbReference type="Google" id="ProtNLM"/>
    </source>
</evidence>
<proteinExistence type="predicted"/>
<keyword evidence="1" id="KW-0812">Transmembrane</keyword>